<dbReference type="PANTHER" id="PTHR32309:SF13">
    <property type="entry name" value="FERRIC ENTEROBACTIN TRANSPORT PROTEIN FEPE"/>
    <property type="match status" value="1"/>
</dbReference>
<dbReference type="EMBL" id="JH393257">
    <property type="protein sequence ID" value="EHJ93085.1"/>
    <property type="molecule type" value="Genomic_DNA"/>
</dbReference>
<dbReference type="AlphaFoldDB" id="A0A265DXH2"/>
<evidence type="ECO:0000313" key="6">
    <source>
        <dbReference type="Proteomes" id="UP000216538"/>
    </source>
</evidence>
<dbReference type="PANTHER" id="PTHR32309">
    <property type="entry name" value="TYROSINE-PROTEIN KINASE"/>
    <property type="match status" value="1"/>
</dbReference>
<keyword evidence="2" id="KW-0812">Transmembrane</keyword>
<dbReference type="STRING" id="1072583.KUC_0029"/>
<keyword evidence="1" id="KW-0175">Coiled coil</keyword>
<reference evidence="4 6" key="2">
    <citation type="submission" date="2017-07" db="EMBL/GenBank/DDBJ databases">
        <title>Shotgun whole genome sequences of three halophilic bacterial isolates.</title>
        <authorList>
            <person name="Pozzo T."/>
            <person name="Higdon S.M."/>
            <person name="Quillaguaman J."/>
        </authorList>
    </citation>
    <scope>NUCLEOTIDE SEQUENCE [LARGE SCALE GENOMIC DNA]</scope>
    <source>
        <strain evidence="4 6">LC1</strain>
    </source>
</reference>
<protein>
    <recommendedName>
        <fullName evidence="7">Lipopolysaccharide biosynthesis protein</fullName>
    </recommendedName>
</protein>
<name>A0A265DXH2_9GAMM</name>
<dbReference type="RefSeq" id="WP_007111021.1">
    <property type="nucleotide sequence ID" value="NZ_JH393257.1"/>
</dbReference>
<gene>
    <name evidence="4" type="ORF">CE457_11930</name>
    <name evidence="3" type="ORF">KUC_0029</name>
</gene>
<reference evidence="3 5" key="1">
    <citation type="submission" date="2011-10" db="EMBL/GenBank/DDBJ databases">
        <authorList>
            <person name="Quillaguamn J."/>
            <person name="Guzmn D."/>
            <person name="Balderrama-Subieta A."/>
            <person name="Cardona-Ortuo C."/>
            <person name="Guevara-Martnez M."/>
            <person name="Callisaya-Quispe N."/>
        </authorList>
    </citation>
    <scope>NUCLEOTIDE SEQUENCE [LARGE SCALE GENOMIC DNA]</scope>
    <source>
        <strain evidence="3 5">LC1</strain>
    </source>
</reference>
<keyword evidence="2" id="KW-1133">Transmembrane helix</keyword>
<dbReference type="InterPro" id="IPR050445">
    <property type="entry name" value="Bact_polysacc_biosynth/exp"/>
</dbReference>
<dbReference type="EMBL" id="NPEY01000008">
    <property type="protein sequence ID" value="OZT73698.1"/>
    <property type="molecule type" value="Genomic_DNA"/>
</dbReference>
<keyword evidence="2" id="KW-0472">Membrane</keyword>
<feature type="coiled-coil region" evidence="1">
    <location>
        <begin position="143"/>
        <end position="203"/>
    </location>
</feature>
<evidence type="ECO:0008006" key="7">
    <source>
        <dbReference type="Google" id="ProtNLM"/>
    </source>
</evidence>
<feature type="transmembrane region" description="Helical" evidence="2">
    <location>
        <begin position="28"/>
        <end position="47"/>
    </location>
</feature>
<dbReference type="Proteomes" id="UP000216538">
    <property type="component" value="Unassembled WGS sequence"/>
</dbReference>
<organism evidence="3 5">
    <name type="scientific">Vreelandella boliviensis LC1</name>
    <dbReference type="NCBI Taxonomy" id="1072583"/>
    <lineage>
        <taxon>Bacteria</taxon>
        <taxon>Pseudomonadati</taxon>
        <taxon>Pseudomonadota</taxon>
        <taxon>Gammaproteobacteria</taxon>
        <taxon>Oceanospirillales</taxon>
        <taxon>Halomonadaceae</taxon>
        <taxon>Vreelandella</taxon>
    </lineage>
</organism>
<proteinExistence type="predicted"/>
<evidence type="ECO:0000313" key="3">
    <source>
        <dbReference type="EMBL" id="EHJ93085.1"/>
    </source>
</evidence>
<dbReference type="OrthoDB" id="5781423at2"/>
<evidence type="ECO:0000313" key="5">
    <source>
        <dbReference type="Proteomes" id="UP000005756"/>
    </source>
</evidence>
<feature type="transmembrane region" description="Helical" evidence="2">
    <location>
        <begin position="221"/>
        <end position="242"/>
    </location>
</feature>
<dbReference type="Proteomes" id="UP000005756">
    <property type="component" value="Unassembled WGS sequence"/>
</dbReference>
<keyword evidence="6" id="KW-1185">Reference proteome</keyword>
<sequence length="257" mass="29266">MEQPQRSTYQDDEISLVDLAIILIRRRWWLIGTAGVIILLTLAFALLTHGDPEYQYTSIYQQTEAEPGRPLTSSASVIQQMESLDWPNYQRRYKEENKVEILPFDLEINNPDNTTLVTLNSTATVKNRDQVLNLHETLLGSVIERQQQVLERKQSQLERSIERTSTQLERVENTDSEASIELAANYADRLFQLERELENLTEGEVIEYAARGEEVEGISSIMILVLGIVLGGIAGIMMAFFVEFVCRVRESLAAESK</sequence>
<dbReference type="GO" id="GO:0004713">
    <property type="term" value="F:protein tyrosine kinase activity"/>
    <property type="evidence" value="ECO:0007669"/>
    <property type="project" value="TreeGrafter"/>
</dbReference>
<evidence type="ECO:0000256" key="1">
    <source>
        <dbReference type="SAM" id="Coils"/>
    </source>
</evidence>
<evidence type="ECO:0000256" key="2">
    <source>
        <dbReference type="SAM" id="Phobius"/>
    </source>
</evidence>
<evidence type="ECO:0000313" key="4">
    <source>
        <dbReference type="EMBL" id="OZT73698.1"/>
    </source>
</evidence>
<dbReference type="GO" id="GO:0005886">
    <property type="term" value="C:plasma membrane"/>
    <property type="evidence" value="ECO:0007669"/>
    <property type="project" value="TreeGrafter"/>
</dbReference>
<accession>A0A265DXH2</accession>